<dbReference type="Proteomes" id="UP000789396">
    <property type="component" value="Unassembled WGS sequence"/>
</dbReference>
<reference evidence="1" key="1">
    <citation type="submission" date="2021-06" db="EMBL/GenBank/DDBJ databases">
        <authorList>
            <person name="Kallberg Y."/>
            <person name="Tangrot J."/>
            <person name="Rosling A."/>
        </authorList>
    </citation>
    <scope>NUCLEOTIDE SEQUENCE</scope>
    <source>
        <strain evidence="1">IN212</strain>
    </source>
</reference>
<keyword evidence="2" id="KW-1185">Reference proteome</keyword>
<accession>A0A9N8Z0J8</accession>
<evidence type="ECO:0000313" key="2">
    <source>
        <dbReference type="Proteomes" id="UP000789396"/>
    </source>
</evidence>
<dbReference type="AlphaFoldDB" id="A0A9N8Z0J8"/>
<comment type="caution">
    <text evidence="1">The sequence shown here is derived from an EMBL/GenBank/DDBJ whole genome shotgun (WGS) entry which is preliminary data.</text>
</comment>
<organism evidence="1 2">
    <name type="scientific">Racocetra fulgida</name>
    <dbReference type="NCBI Taxonomy" id="60492"/>
    <lineage>
        <taxon>Eukaryota</taxon>
        <taxon>Fungi</taxon>
        <taxon>Fungi incertae sedis</taxon>
        <taxon>Mucoromycota</taxon>
        <taxon>Glomeromycotina</taxon>
        <taxon>Glomeromycetes</taxon>
        <taxon>Diversisporales</taxon>
        <taxon>Gigasporaceae</taxon>
        <taxon>Racocetra</taxon>
    </lineage>
</organism>
<name>A0A9N8Z0J8_9GLOM</name>
<dbReference type="EMBL" id="CAJVPZ010000428">
    <property type="protein sequence ID" value="CAG8464997.1"/>
    <property type="molecule type" value="Genomic_DNA"/>
</dbReference>
<gene>
    <name evidence="1" type="ORF">RFULGI_LOCUS855</name>
</gene>
<evidence type="ECO:0000313" key="1">
    <source>
        <dbReference type="EMBL" id="CAG8464997.1"/>
    </source>
</evidence>
<proteinExistence type="predicted"/>
<sequence length="61" mass="7372">MIRQKEKTTKKIQKQLTKLKRLNECKYTLARSFMDYPVLMNNRKVFNVYILHHESSEIIAT</sequence>
<protein>
    <submittedName>
        <fullName evidence="1">6861_t:CDS:1</fullName>
    </submittedName>
</protein>